<proteinExistence type="predicted"/>
<evidence type="ECO:0000313" key="7">
    <source>
        <dbReference type="EMBL" id="NOJ47522.1"/>
    </source>
</evidence>
<evidence type="ECO:0000259" key="6">
    <source>
        <dbReference type="Pfam" id="PF00892"/>
    </source>
</evidence>
<dbReference type="InterPro" id="IPR050638">
    <property type="entry name" value="AA-Vitamin_Transporters"/>
</dbReference>
<organism evidence="7 8">
    <name type="scientific">Bradyrhizobium archetypum</name>
    <dbReference type="NCBI Taxonomy" id="2721160"/>
    <lineage>
        <taxon>Bacteria</taxon>
        <taxon>Pseudomonadati</taxon>
        <taxon>Pseudomonadota</taxon>
        <taxon>Alphaproteobacteria</taxon>
        <taxon>Hyphomicrobiales</taxon>
        <taxon>Nitrobacteraceae</taxon>
        <taxon>Bradyrhizobium</taxon>
    </lineage>
</organism>
<dbReference type="PANTHER" id="PTHR32322:SF9">
    <property type="entry name" value="AMINO-ACID METABOLITE EFFLUX PUMP-RELATED"/>
    <property type="match status" value="1"/>
</dbReference>
<gene>
    <name evidence="7" type="ORF">HCN50_14900</name>
</gene>
<keyword evidence="8" id="KW-1185">Reference proteome</keyword>
<feature type="transmembrane region" description="Helical" evidence="5">
    <location>
        <begin position="116"/>
        <end position="135"/>
    </location>
</feature>
<comment type="subcellular location">
    <subcellularLocation>
        <location evidence="1">Membrane</location>
        <topology evidence="1">Multi-pass membrane protein</topology>
    </subcellularLocation>
</comment>
<dbReference type="InterPro" id="IPR037185">
    <property type="entry name" value="EmrE-like"/>
</dbReference>
<feature type="transmembrane region" description="Helical" evidence="5">
    <location>
        <begin position="87"/>
        <end position="107"/>
    </location>
</feature>
<dbReference type="SUPFAM" id="SSF103481">
    <property type="entry name" value="Multidrug resistance efflux transporter EmrE"/>
    <property type="match status" value="2"/>
</dbReference>
<sequence length="302" mass="32085">MKPADVCIAVLVAVIWGLAFIASRIALNEFSPELMTALRFSIAALPCLFVARPKISWSVLVSISFTLFLGQFLSQAFAIAYGVPVGLSSVIVQSQALFTIAFAVLLFRERPSAGQTVGIAIATAGLLMICGTVGYDFSVGAFAILMISPLSFAAGNLLLRRAQGVPMFDLFAWLCLVAAVPLFALTLVSSGPQPTWHALTHMSLTGLICMIGLGAISTSIAYWLWGRLLRDYPAAQVVPFALLVPFVGSAASSVVFGETFGPLRLTGMVTVVGGIAIMLLSKRPEDSEKQKASEEQVLPRIA</sequence>
<feature type="transmembrane region" description="Helical" evidence="5">
    <location>
        <begin position="33"/>
        <end position="51"/>
    </location>
</feature>
<protein>
    <submittedName>
        <fullName evidence="7">EamA family transporter</fullName>
    </submittedName>
</protein>
<feature type="transmembrane region" description="Helical" evidence="5">
    <location>
        <begin position="202"/>
        <end position="225"/>
    </location>
</feature>
<feature type="transmembrane region" description="Helical" evidence="5">
    <location>
        <begin position="263"/>
        <end position="281"/>
    </location>
</feature>
<dbReference type="RefSeq" id="WP_171710398.1">
    <property type="nucleotide sequence ID" value="NZ_JAAVLW010000004.1"/>
</dbReference>
<evidence type="ECO:0000313" key="8">
    <source>
        <dbReference type="Proteomes" id="UP000528734"/>
    </source>
</evidence>
<dbReference type="PANTHER" id="PTHR32322">
    <property type="entry name" value="INNER MEMBRANE TRANSPORTER"/>
    <property type="match status" value="1"/>
</dbReference>
<feature type="transmembrane region" description="Helical" evidence="5">
    <location>
        <begin position="7"/>
        <end position="27"/>
    </location>
</feature>
<evidence type="ECO:0000256" key="3">
    <source>
        <dbReference type="ARBA" id="ARBA00022989"/>
    </source>
</evidence>
<evidence type="ECO:0000256" key="1">
    <source>
        <dbReference type="ARBA" id="ARBA00004141"/>
    </source>
</evidence>
<evidence type="ECO:0000256" key="2">
    <source>
        <dbReference type="ARBA" id="ARBA00022692"/>
    </source>
</evidence>
<feature type="transmembrane region" description="Helical" evidence="5">
    <location>
        <begin position="141"/>
        <end position="159"/>
    </location>
</feature>
<dbReference type="EMBL" id="JAAVLW010000004">
    <property type="protein sequence ID" value="NOJ47522.1"/>
    <property type="molecule type" value="Genomic_DNA"/>
</dbReference>
<feature type="domain" description="EamA" evidence="6">
    <location>
        <begin position="144"/>
        <end position="279"/>
    </location>
</feature>
<comment type="caution">
    <text evidence="7">The sequence shown here is derived from an EMBL/GenBank/DDBJ whole genome shotgun (WGS) entry which is preliminary data.</text>
</comment>
<dbReference type="AlphaFoldDB" id="A0A7Y4M276"/>
<accession>A0A7Y4M276</accession>
<name>A0A7Y4M276_9BRAD</name>
<feature type="transmembrane region" description="Helical" evidence="5">
    <location>
        <begin position="237"/>
        <end position="257"/>
    </location>
</feature>
<keyword evidence="4 5" id="KW-0472">Membrane</keyword>
<feature type="transmembrane region" description="Helical" evidence="5">
    <location>
        <begin position="58"/>
        <end position="81"/>
    </location>
</feature>
<keyword evidence="3 5" id="KW-1133">Transmembrane helix</keyword>
<dbReference type="Pfam" id="PF00892">
    <property type="entry name" value="EamA"/>
    <property type="match status" value="2"/>
</dbReference>
<evidence type="ECO:0000256" key="5">
    <source>
        <dbReference type="SAM" id="Phobius"/>
    </source>
</evidence>
<dbReference type="GO" id="GO:0016020">
    <property type="term" value="C:membrane"/>
    <property type="evidence" value="ECO:0007669"/>
    <property type="project" value="UniProtKB-SubCell"/>
</dbReference>
<feature type="transmembrane region" description="Helical" evidence="5">
    <location>
        <begin position="171"/>
        <end position="190"/>
    </location>
</feature>
<feature type="domain" description="EamA" evidence="6">
    <location>
        <begin position="6"/>
        <end position="129"/>
    </location>
</feature>
<dbReference type="Proteomes" id="UP000528734">
    <property type="component" value="Unassembled WGS sequence"/>
</dbReference>
<dbReference type="InterPro" id="IPR000620">
    <property type="entry name" value="EamA_dom"/>
</dbReference>
<evidence type="ECO:0000256" key="4">
    <source>
        <dbReference type="ARBA" id="ARBA00023136"/>
    </source>
</evidence>
<reference evidence="7 8" key="1">
    <citation type="submission" date="2020-03" db="EMBL/GenBank/DDBJ databases">
        <title>Bradyrhizobium diversity isolated from nodules of Muelleranthus trifoliolatus.</title>
        <authorList>
            <person name="Klepa M."/>
            <person name="Helene L."/>
            <person name="Hungria M."/>
        </authorList>
    </citation>
    <scope>NUCLEOTIDE SEQUENCE [LARGE SCALE GENOMIC DNA]</scope>
    <source>
        <strain evidence="7 8">WSM 1744</strain>
    </source>
</reference>
<keyword evidence="2 5" id="KW-0812">Transmembrane</keyword>